<accession>A0A8H4J9K0</accession>
<evidence type="ECO:0000313" key="7">
    <source>
        <dbReference type="Proteomes" id="UP000536711"/>
    </source>
</evidence>
<dbReference type="PRINTS" id="PR00069">
    <property type="entry name" value="ALDKETRDTASE"/>
</dbReference>
<dbReference type="InterPro" id="IPR018170">
    <property type="entry name" value="Aldo/ket_reductase_CS"/>
</dbReference>
<feature type="site" description="Lowers pKa of active site Tyr" evidence="4">
    <location>
        <position position="97"/>
    </location>
</feature>
<dbReference type="CDD" id="cd19120">
    <property type="entry name" value="AKR_AKR3C2-3"/>
    <property type="match status" value="1"/>
</dbReference>
<dbReference type="GO" id="GO:0016652">
    <property type="term" value="F:oxidoreductase activity, acting on NAD(P)H as acceptor"/>
    <property type="evidence" value="ECO:0007669"/>
    <property type="project" value="InterPro"/>
</dbReference>
<dbReference type="Gene3D" id="3.20.20.100">
    <property type="entry name" value="NADP-dependent oxidoreductase domain"/>
    <property type="match status" value="1"/>
</dbReference>
<name>A0A8H4J9K0_9HYPO</name>
<dbReference type="Pfam" id="PF00248">
    <property type="entry name" value="Aldo_ket_red"/>
    <property type="match status" value="1"/>
</dbReference>
<evidence type="ECO:0000256" key="1">
    <source>
        <dbReference type="ARBA" id="ARBA00023002"/>
    </source>
</evidence>
<dbReference type="GO" id="GO:0016616">
    <property type="term" value="F:oxidoreductase activity, acting on the CH-OH group of donors, NAD or NADP as acceptor"/>
    <property type="evidence" value="ECO:0007669"/>
    <property type="project" value="UniProtKB-ARBA"/>
</dbReference>
<evidence type="ECO:0000256" key="4">
    <source>
        <dbReference type="PIRSR" id="PIRSR000097-3"/>
    </source>
</evidence>
<evidence type="ECO:0000256" key="2">
    <source>
        <dbReference type="PIRSR" id="PIRSR000097-1"/>
    </source>
</evidence>
<dbReference type="InterPro" id="IPR036812">
    <property type="entry name" value="NAD(P)_OxRdtase_dom_sf"/>
</dbReference>
<dbReference type="FunFam" id="3.20.20.100:FF:000002">
    <property type="entry name" value="2,5-diketo-D-gluconic acid reductase A"/>
    <property type="match status" value="1"/>
</dbReference>
<dbReference type="EMBL" id="JAADJF010000604">
    <property type="protein sequence ID" value="KAF4415134.1"/>
    <property type="molecule type" value="Genomic_DNA"/>
</dbReference>
<dbReference type="InterPro" id="IPR023210">
    <property type="entry name" value="NADP_OxRdtase_dom"/>
</dbReference>
<protein>
    <submittedName>
        <fullName evidence="6">Alcohol dehydrogenase</fullName>
    </submittedName>
</protein>
<dbReference type="PROSITE" id="PS00062">
    <property type="entry name" value="ALDOKETO_REDUCTASE_2"/>
    <property type="match status" value="1"/>
</dbReference>
<dbReference type="PIRSF" id="PIRSF000097">
    <property type="entry name" value="AKR"/>
    <property type="match status" value="1"/>
</dbReference>
<reference evidence="6 7" key="1">
    <citation type="submission" date="2020-01" db="EMBL/GenBank/DDBJ databases">
        <title>Identification and distribution of gene clusters putatively required for synthesis of sphingolipid metabolism inhibitors in phylogenetically diverse species of the filamentous fungus Fusarium.</title>
        <authorList>
            <person name="Kim H.-S."/>
            <person name="Busman M."/>
            <person name="Brown D.W."/>
            <person name="Divon H."/>
            <person name="Uhlig S."/>
            <person name="Proctor R.H."/>
        </authorList>
    </citation>
    <scope>NUCLEOTIDE SEQUENCE [LARGE SCALE GENOMIC DNA]</scope>
    <source>
        <strain evidence="6 7">NRRL 13308</strain>
    </source>
</reference>
<comment type="caution">
    <text evidence="6">The sequence shown here is derived from an EMBL/GenBank/DDBJ whole genome shotgun (WGS) entry which is preliminary data.</text>
</comment>
<proteinExistence type="predicted"/>
<gene>
    <name evidence="6" type="ORF">FACUT_13651</name>
</gene>
<keyword evidence="1" id="KW-0560">Oxidoreductase</keyword>
<dbReference type="PROSITE" id="PS00798">
    <property type="entry name" value="ALDOKETO_REDUCTASE_1"/>
    <property type="match status" value="1"/>
</dbReference>
<feature type="binding site" evidence="3">
    <location>
        <position position="128"/>
    </location>
    <ligand>
        <name>substrate</name>
    </ligand>
</feature>
<dbReference type="InterPro" id="IPR020471">
    <property type="entry name" value="AKR"/>
</dbReference>
<sequence>MSTSKSPAERDMPKVGKAVLKLNDGNNMPMLGYGLGTVLHKRSRDQKNDAIVTTTKLAIEHGFRHLDCAELYNNEKELGDAVRASPIPRSDLFIVTKLCGTEKRDVKAEFQGSLSRLGLTYVDLYLVHAPYMADNAKDLQHVWSQMEEIKRSGRAKSIGVSNFLQEHIETILETAEIPPAVNSIEYHPYLQRRTLIDFLKSQNIAVSAYSTLAALTEEAPGPVSKLYTQLACKYDVTETDIALRWCLDQNIAAITTSRKGDRLKALSKNMPTFELTKAEIDSISLAGQAKHYRKFLTDRFAPEDRR</sequence>
<dbReference type="OrthoDB" id="416253at2759"/>
<dbReference type="AlphaFoldDB" id="A0A8H4J9K0"/>
<feature type="domain" description="NADP-dependent oxidoreductase" evidence="5">
    <location>
        <begin position="31"/>
        <end position="283"/>
    </location>
</feature>
<organism evidence="6 7">
    <name type="scientific">Fusarium acutatum</name>
    <dbReference type="NCBI Taxonomy" id="78861"/>
    <lineage>
        <taxon>Eukaryota</taxon>
        <taxon>Fungi</taxon>
        <taxon>Dikarya</taxon>
        <taxon>Ascomycota</taxon>
        <taxon>Pezizomycotina</taxon>
        <taxon>Sordariomycetes</taxon>
        <taxon>Hypocreomycetidae</taxon>
        <taxon>Hypocreales</taxon>
        <taxon>Nectriaceae</taxon>
        <taxon>Fusarium</taxon>
        <taxon>Fusarium fujikuroi species complex</taxon>
    </lineage>
</organism>
<feature type="active site" description="Proton donor" evidence="2">
    <location>
        <position position="72"/>
    </location>
</feature>
<keyword evidence="7" id="KW-1185">Reference proteome</keyword>
<dbReference type="Proteomes" id="UP000536711">
    <property type="component" value="Unassembled WGS sequence"/>
</dbReference>
<evidence type="ECO:0000259" key="5">
    <source>
        <dbReference type="Pfam" id="PF00248"/>
    </source>
</evidence>
<dbReference type="PANTHER" id="PTHR11732">
    <property type="entry name" value="ALDO/KETO REDUCTASE"/>
    <property type="match status" value="1"/>
</dbReference>
<evidence type="ECO:0000313" key="6">
    <source>
        <dbReference type="EMBL" id="KAF4415134.1"/>
    </source>
</evidence>
<dbReference type="SUPFAM" id="SSF51430">
    <property type="entry name" value="NAD(P)-linked oxidoreductase"/>
    <property type="match status" value="1"/>
</dbReference>
<evidence type="ECO:0000256" key="3">
    <source>
        <dbReference type="PIRSR" id="PIRSR000097-2"/>
    </source>
</evidence>
<dbReference type="InterPro" id="IPR044494">
    <property type="entry name" value="AKR3C2/3"/>
</dbReference>